<sequence length="67" mass="7836">MKVAGKNVKARFDYLLSILCFDKFKAAKSCVGKMNFIFMDDQMNQILGLLESRKLVYLRAYLSRHTR</sequence>
<reference evidence="1 2" key="1">
    <citation type="submission" date="2019-07" db="EMBL/GenBank/DDBJ databases">
        <title>Whole genome shotgun sequence of Enterococcus mundtii NBRC 100490.</title>
        <authorList>
            <person name="Hosoyama A."/>
            <person name="Uohara A."/>
            <person name="Ohji S."/>
            <person name="Ichikawa N."/>
        </authorList>
    </citation>
    <scope>NUCLEOTIDE SEQUENCE [LARGE SCALE GENOMIC DNA]</scope>
    <source>
        <strain evidence="1 2">NBRC 100490</strain>
    </source>
</reference>
<organism evidence="1 2">
    <name type="scientific">Enterococcus mundtii</name>
    <dbReference type="NCBI Taxonomy" id="53346"/>
    <lineage>
        <taxon>Bacteria</taxon>
        <taxon>Bacillati</taxon>
        <taxon>Bacillota</taxon>
        <taxon>Bacilli</taxon>
        <taxon>Lactobacillales</taxon>
        <taxon>Enterococcaceae</taxon>
        <taxon>Enterococcus</taxon>
    </lineage>
</organism>
<name>A0ABQ0VGV6_ENTMU</name>
<evidence type="ECO:0000313" key="2">
    <source>
        <dbReference type="Proteomes" id="UP000321175"/>
    </source>
</evidence>
<proteinExistence type="predicted"/>
<keyword evidence="2" id="KW-1185">Reference proteome</keyword>
<dbReference type="EMBL" id="BJWA01000044">
    <property type="protein sequence ID" value="GEL81900.1"/>
    <property type="molecule type" value="Genomic_DNA"/>
</dbReference>
<comment type="caution">
    <text evidence="1">The sequence shown here is derived from an EMBL/GenBank/DDBJ whole genome shotgun (WGS) entry which is preliminary data.</text>
</comment>
<dbReference type="Proteomes" id="UP000321175">
    <property type="component" value="Unassembled WGS sequence"/>
</dbReference>
<accession>A0ABQ0VGV6</accession>
<evidence type="ECO:0000313" key="1">
    <source>
        <dbReference type="EMBL" id="GEL81900.1"/>
    </source>
</evidence>
<gene>
    <name evidence="1" type="ORF">EMU01_30440</name>
</gene>
<protein>
    <submittedName>
        <fullName evidence="1">Uncharacterized protein</fullName>
    </submittedName>
</protein>